<feature type="domain" description="Translocation and assembly module TamB C-terminal" evidence="7">
    <location>
        <begin position="977"/>
        <end position="1321"/>
    </location>
</feature>
<accession>A0ABW8ZC57</accession>
<evidence type="ECO:0000259" key="7">
    <source>
        <dbReference type="Pfam" id="PF04357"/>
    </source>
</evidence>
<keyword evidence="3 6" id="KW-1133">Transmembrane helix</keyword>
<reference evidence="8 9" key="1">
    <citation type="journal article" date="2024" name="Chem. Sci.">
        <title>Discovery of megapolipeptins by genome mining of a Burkholderiales bacteria collection.</title>
        <authorList>
            <person name="Paulo B.S."/>
            <person name="Recchia M.J.J."/>
            <person name="Lee S."/>
            <person name="Fergusson C.H."/>
            <person name="Romanowski S.B."/>
            <person name="Hernandez A."/>
            <person name="Krull N."/>
            <person name="Liu D.Y."/>
            <person name="Cavanagh H."/>
            <person name="Bos A."/>
            <person name="Gray C.A."/>
            <person name="Murphy B.T."/>
            <person name="Linington R.G."/>
            <person name="Eustaquio A.S."/>
        </authorList>
    </citation>
    <scope>NUCLEOTIDE SEQUENCE [LARGE SCALE GENOMIC DNA]</scope>
    <source>
        <strain evidence="8 9">RL21-008-BIB-B</strain>
    </source>
</reference>
<name>A0ABW8ZC57_9BURK</name>
<comment type="caution">
    <text evidence="8">The sequence shown here is derived from an EMBL/GenBank/DDBJ whole genome shotgun (WGS) entry which is preliminary data.</text>
</comment>
<evidence type="ECO:0000256" key="4">
    <source>
        <dbReference type="ARBA" id="ARBA00023136"/>
    </source>
</evidence>
<dbReference type="InterPro" id="IPR007452">
    <property type="entry name" value="TamB_C"/>
</dbReference>
<sequence>MTAPTPSTASDSGDDQQPPASAPRKSRHVGRWLLAGVFALLLALTAAMVWLAGTDSGTRNAWQIAVWAMQGKLSGKLVGGNLAEGIRLRDLRYRDATMQLDIDRIESSWRLSLRQRRLTVSYLHVGTVDINKQPTPPTPTVLPSSLSLPLALDLNDISLQQLHLQTGTSITELSGLQLHGTSDGVQHTLVLDKLTTAFGQATALLHLNGKRPFATSGGLELAGLYQQEKLQEKFQLAAQLSGSLEELGIALTASGDKLNGSADIVATPFAAVPLKKARIDLQHVNPQTFSSGAPKADLRLQANLAPVAGASADNLRVAGDVTINNAIPGSIDQQRLPLTSAKANVDLGVESQQLSDLHIALLSKARITGKGQFRPADKAGSFDFQIADLDLHAIHGELKPTALRGPLTVQLKPDTQDIVLKLQDAVYNVQADTTITADKVTLNQVQLTAAKARLELAGTLGTVGAMDYAFKGKLSNFDPSLWMRTGTVQANTGSRSISARINMDFDTSGSLSPELQAKLAFNIHDSSYDNLPMSGNGKVQLAGKRLLPSTVDLLVAGNQLQLKGAFGAPSDRLDVHVNAPQLARLGFGISGLLKLDGQVTGTMQRPNLRATYSGEQLAFGPHHLTKLDGQTDLQTDLAGGAASANNKLQLTLNGEGYNGPDAVLKQLKLNLSGTYGSHQLALQADGRVKDQTLALQFNAHGKVTEDKTGYGWNGVIDKLDNQGLPRIALASPLSLTLAPDTLIAGATRLNIDKMAIDLRSLSYQQGRIRSEGNAKAIDVGRLLELAQEMTGTPPPLKTDLVFDADWNFGLAETASGYLQIARKSGDVSVNTGSALVALGLSALQLRVDLAGQEAKFDGRMAASRIGTLEANGQAGLVRQDGILALLADSPLKAQARLNVPDVKTIGALLGPQYSLNGKLAMEVNAGGTVGKPRLSGAINGDNLAVTLFDQGIQLKDGIARIVMDDNVIDLRQIEFHGGEGTLRATGKVQLGASDPDLNATIVADRLQLFASPDRQLMLSGQAKLANVNEQLRIDGKFVVDKALFDLPKSSAPKLGDDVVIVRKDGKTKAGAAATSKEKLTAATEKPAGRFAPVMNIQVDLGNNFRFNGSGADLRLRGDMTVRSEPLMPLRATGTINVAEGTYEAFGTKLNIERGIINFQGPISNPNLNILAMRRNQDVEAGVEVTGNANQPRVRLVSEPNVPDDEKLSWMMFGHGSDSSGLGQRSASSQALAFVGNFGGKKIAKDIGLDQFSIGASESGLSDEQVVNLGKAISEKLSVGYEQSLTGAASIAKATWQLSRRWSVVARTGTINGLNILYNRRFD</sequence>
<keyword evidence="9" id="KW-1185">Reference proteome</keyword>
<evidence type="ECO:0000313" key="9">
    <source>
        <dbReference type="Proteomes" id="UP001629214"/>
    </source>
</evidence>
<evidence type="ECO:0000256" key="2">
    <source>
        <dbReference type="ARBA" id="ARBA00022692"/>
    </source>
</evidence>
<feature type="region of interest" description="Disordered" evidence="5">
    <location>
        <begin position="1"/>
        <end position="25"/>
    </location>
</feature>
<proteinExistence type="predicted"/>
<dbReference type="RefSeq" id="WP_408169577.1">
    <property type="nucleotide sequence ID" value="NZ_JAQQFR010000013.1"/>
</dbReference>
<protein>
    <submittedName>
        <fullName evidence="8">Translocation/assembly module TamB domain-containing protein</fullName>
    </submittedName>
</protein>
<evidence type="ECO:0000256" key="6">
    <source>
        <dbReference type="SAM" id="Phobius"/>
    </source>
</evidence>
<feature type="transmembrane region" description="Helical" evidence="6">
    <location>
        <begin position="32"/>
        <end position="53"/>
    </location>
</feature>
<feature type="compositionally biased region" description="Polar residues" evidence="5">
    <location>
        <begin position="1"/>
        <end position="11"/>
    </location>
</feature>
<organism evidence="8 9">
    <name type="scientific">Herbaspirillum rhizosphaerae</name>
    <dbReference type="NCBI Taxonomy" id="346179"/>
    <lineage>
        <taxon>Bacteria</taxon>
        <taxon>Pseudomonadati</taxon>
        <taxon>Pseudomonadota</taxon>
        <taxon>Betaproteobacteria</taxon>
        <taxon>Burkholderiales</taxon>
        <taxon>Oxalobacteraceae</taxon>
        <taxon>Herbaspirillum</taxon>
    </lineage>
</organism>
<keyword evidence="4 6" id="KW-0472">Membrane</keyword>
<evidence type="ECO:0000256" key="3">
    <source>
        <dbReference type="ARBA" id="ARBA00022989"/>
    </source>
</evidence>
<gene>
    <name evidence="8" type="ORF">PQR63_19290</name>
</gene>
<keyword evidence="2 6" id="KW-0812">Transmembrane</keyword>
<evidence type="ECO:0000256" key="1">
    <source>
        <dbReference type="ARBA" id="ARBA00004167"/>
    </source>
</evidence>
<dbReference type="PANTHER" id="PTHR36985:SF1">
    <property type="entry name" value="TRANSLOCATION AND ASSEMBLY MODULE SUBUNIT TAMB"/>
    <property type="match status" value="1"/>
</dbReference>
<dbReference type="PANTHER" id="PTHR36985">
    <property type="entry name" value="TRANSLOCATION AND ASSEMBLY MODULE SUBUNIT TAMB"/>
    <property type="match status" value="1"/>
</dbReference>
<dbReference type="Pfam" id="PF04357">
    <property type="entry name" value="TamB"/>
    <property type="match status" value="1"/>
</dbReference>
<evidence type="ECO:0000313" key="8">
    <source>
        <dbReference type="EMBL" id="MFL9880551.1"/>
    </source>
</evidence>
<dbReference type="Proteomes" id="UP001629214">
    <property type="component" value="Unassembled WGS sequence"/>
</dbReference>
<dbReference type="EMBL" id="JAQQFR010000013">
    <property type="protein sequence ID" value="MFL9880551.1"/>
    <property type="molecule type" value="Genomic_DNA"/>
</dbReference>
<evidence type="ECO:0000256" key="5">
    <source>
        <dbReference type="SAM" id="MobiDB-lite"/>
    </source>
</evidence>
<comment type="subcellular location">
    <subcellularLocation>
        <location evidence="1">Membrane</location>
        <topology evidence="1">Single-pass membrane protein</topology>
    </subcellularLocation>
</comment>